<dbReference type="eggNOG" id="COG0658">
    <property type="taxonomic scope" value="Bacteria"/>
</dbReference>
<dbReference type="GO" id="GO:0005886">
    <property type="term" value="C:plasma membrane"/>
    <property type="evidence" value="ECO:0007669"/>
    <property type="project" value="UniProtKB-SubCell"/>
</dbReference>
<feature type="transmembrane region" description="Helical" evidence="6">
    <location>
        <begin position="286"/>
        <end position="305"/>
    </location>
</feature>
<reference evidence="9 10" key="1">
    <citation type="submission" date="2014-07" db="EMBL/GenBank/DDBJ databases">
        <title>Comparative genomic insights into amoeba endosymbionts belonging to the families of Holosporaceae and Candidatus Midichloriaceae within Rickettsiales.</title>
        <authorList>
            <person name="Wang Z."/>
            <person name="Wu M."/>
        </authorList>
    </citation>
    <scope>NUCLEOTIDE SEQUENCE [LARGE SCALE GENOMIC DNA]</scope>
    <source>
        <strain evidence="9">PRA3</strain>
    </source>
</reference>
<accession>A0A077AU09</accession>
<dbReference type="OrthoDB" id="9790149at2"/>
<dbReference type="Proteomes" id="UP000028926">
    <property type="component" value="Chromosome"/>
</dbReference>
<evidence type="ECO:0000256" key="4">
    <source>
        <dbReference type="ARBA" id="ARBA00022989"/>
    </source>
</evidence>
<dbReference type="KEGG" id="paca:ID47_08045"/>
<keyword evidence="10" id="KW-1185">Reference proteome</keyword>
<dbReference type="STRING" id="91604.ID47_08045"/>
<name>A0A077AU09_9PROT</name>
<feature type="transmembrane region" description="Helical" evidence="6">
    <location>
        <begin position="38"/>
        <end position="56"/>
    </location>
</feature>
<evidence type="ECO:0000313" key="10">
    <source>
        <dbReference type="Proteomes" id="UP000028926"/>
    </source>
</evidence>
<feature type="domain" description="DUF4131" evidence="8">
    <location>
        <begin position="37"/>
        <end position="183"/>
    </location>
</feature>
<dbReference type="PANTHER" id="PTHR30619:SF1">
    <property type="entry name" value="RECOMBINATION PROTEIN 2"/>
    <property type="match status" value="1"/>
</dbReference>
<gene>
    <name evidence="9" type="ORF">ID47_08045</name>
</gene>
<evidence type="ECO:0000256" key="2">
    <source>
        <dbReference type="ARBA" id="ARBA00022475"/>
    </source>
</evidence>
<dbReference type="Pfam" id="PF03772">
    <property type="entry name" value="Competence"/>
    <property type="match status" value="1"/>
</dbReference>
<dbReference type="InterPro" id="IPR025405">
    <property type="entry name" value="DUF4131"/>
</dbReference>
<evidence type="ECO:0000313" key="9">
    <source>
        <dbReference type="EMBL" id="AIK96682.1"/>
    </source>
</evidence>
<feature type="transmembrane region" description="Helical" evidence="6">
    <location>
        <begin position="507"/>
        <end position="524"/>
    </location>
</feature>
<sequence length="665" mass="74156">MVDRLRVLLEQEFSRLFLWFPAGMGLGVVSYLCLPTEPALWISFSCFALSGILLFLSRQTRFLKFLLAACFSVSLGFTAIHYKTWRLVSIDRVLPLQQKEKGQFIGHVQDIEFMKNRQRFIIKLKDGRRVRLSAKETQEISIGDQIRFWSTLLPFSNPVLEDGYDYGRAAFYKKLSATGRMTQVVALQESPATQSTVQALRAKVTQALFAAMPGESGAIAAALVTGERGRISEATRQAYADAGIAHVLAISGLHLSMIAGLIFMIVRRGLCLSMTLAERYNLKKIASFLTIPFLIAYLMISGMGVPAIRSFIMVGIVLVGTIVDRQALSMRTLALAAIAILLIQPENLMSASFALSFAAVMALIAAYENGWAPLQSWSNEGGSWRRIIVYCVGIVASTIIATVATLPITLYIFNRISLQAIIGNLVAIPLMGFLIMPLLLMGVLLLPLGQFEKVFNILDQAIALMTNVAHWTATLPGAAIQVGKPSEAFIWLMAIGGLWLCLWRTKIRFLGVFPCFIALSLLWLKPDPFIWMSPEAQIYWYDGQTLSTFAKARPNNFAKELILRQLGLKEIHAVATDTAQVTILGNSVVLLNEKFSYKTHSSLCQKAKIIISCRYERMVPFLREKAEIVIDKSDLQHRRGILIRFDHGQPYVGRIAQNRPWRIVP</sequence>
<proteinExistence type="predicted"/>
<evidence type="ECO:0000259" key="7">
    <source>
        <dbReference type="Pfam" id="PF03772"/>
    </source>
</evidence>
<evidence type="ECO:0000256" key="5">
    <source>
        <dbReference type="ARBA" id="ARBA00023136"/>
    </source>
</evidence>
<comment type="subcellular location">
    <subcellularLocation>
        <location evidence="1">Cell membrane</location>
        <topology evidence="1">Multi-pass membrane protein</topology>
    </subcellularLocation>
</comment>
<keyword evidence="3 6" id="KW-0812">Transmembrane</keyword>
<feature type="transmembrane region" description="Helical" evidence="6">
    <location>
        <begin position="244"/>
        <end position="266"/>
    </location>
</feature>
<feature type="transmembrane region" description="Helical" evidence="6">
    <location>
        <begin position="12"/>
        <end position="32"/>
    </location>
</feature>
<feature type="transmembrane region" description="Helical" evidence="6">
    <location>
        <begin position="387"/>
        <end position="413"/>
    </location>
</feature>
<keyword evidence="4 6" id="KW-1133">Transmembrane helix</keyword>
<keyword evidence="2" id="KW-1003">Cell membrane</keyword>
<dbReference type="RefSeq" id="WP_038465295.1">
    <property type="nucleotide sequence ID" value="NZ_CP008941.1"/>
</dbReference>
<dbReference type="EMBL" id="CP008941">
    <property type="protein sequence ID" value="AIK96682.1"/>
    <property type="molecule type" value="Genomic_DNA"/>
</dbReference>
<evidence type="ECO:0000256" key="6">
    <source>
        <dbReference type="SAM" id="Phobius"/>
    </source>
</evidence>
<dbReference type="Pfam" id="PF13567">
    <property type="entry name" value="DUF4131"/>
    <property type="match status" value="1"/>
</dbReference>
<dbReference type="InterPro" id="IPR004477">
    <property type="entry name" value="ComEC_N"/>
</dbReference>
<organism evidence="9 10">
    <name type="scientific">Candidatus Odyssella acanthamoebae</name>
    <dbReference type="NCBI Taxonomy" id="91604"/>
    <lineage>
        <taxon>Bacteria</taxon>
        <taxon>Pseudomonadati</taxon>
        <taxon>Pseudomonadota</taxon>
        <taxon>Alphaproteobacteria</taxon>
        <taxon>Holosporales</taxon>
        <taxon>Candidatus Paracaedibacteraceae</taxon>
        <taxon>Candidatus Odyssella</taxon>
    </lineage>
</organism>
<feature type="transmembrane region" description="Helical" evidence="6">
    <location>
        <begin position="348"/>
        <end position="367"/>
    </location>
</feature>
<dbReference type="InterPro" id="IPR052159">
    <property type="entry name" value="Competence_DNA_uptake"/>
</dbReference>
<dbReference type="PANTHER" id="PTHR30619">
    <property type="entry name" value="DNA INTERNALIZATION/COMPETENCE PROTEIN COMEC/REC2"/>
    <property type="match status" value="1"/>
</dbReference>
<dbReference type="AlphaFoldDB" id="A0A077AU09"/>
<protein>
    <submittedName>
        <fullName evidence="9">Uncharacterized protein</fullName>
    </submittedName>
</protein>
<feature type="domain" description="ComEC/Rec2-related protein" evidence="7">
    <location>
        <begin position="223"/>
        <end position="505"/>
    </location>
</feature>
<feature type="transmembrane region" description="Helical" evidence="6">
    <location>
        <begin position="425"/>
        <end position="446"/>
    </location>
</feature>
<evidence type="ECO:0000256" key="3">
    <source>
        <dbReference type="ARBA" id="ARBA00022692"/>
    </source>
</evidence>
<evidence type="ECO:0000259" key="8">
    <source>
        <dbReference type="Pfam" id="PF13567"/>
    </source>
</evidence>
<dbReference type="HOGENOM" id="CLU_011826_1_0_5"/>
<evidence type="ECO:0000256" key="1">
    <source>
        <dbReference type="ARBA" id="ARBA00004651"/>
    </source>
</evidence>
<keyword evidence="5 6" id="KW-0472">Membrane</keyword>
<dbReference type="NCBIfam" id="TIGR00360">
    <property type="entry name" value="ComEC_N-term"/>
    <property type="match status" value="1"/>
</dbReference>